<evidence type="ECO:0000313" key="2">
    <source>
        <dbReference type="Proteomes" id="UP000070299"/>
    </source>
</evidence>
<organism evidence="1 2">
    <name type="scientific">Paraglaciecola hydrolytica</name>
    <dbReference type="NCBI Taxonomy" id="1799789"/>
    <lineage>
        <taxon>Bacteria</taxon>
        <taxon>Pseudomonadati</taxon>
        <taxon>Pseudomonadota</taxon>
        <taxon>Gammaproteobacteria</taxon>
        <taxon>Alteromonadales</taxon>
        <taxon>Alteromonadaceae</taxon>
        <taxon>Paraglaciecola</taxon>
    </lineage>
</organism>
<comment type="caution">
    <text evidence="1">The sequence shown here is derived from an EMBL/GenBank/DDBJ whole genome shotgun (WGS) entry which is preliminary data.</text>
</comment>
<gene>
    <name evidence="1" type="ORF">AX660_05470</name>
</gene>
<evidence type="ECO:0000313" key="1">
    <source>
        <dbReference type="EMBL" id="KXI30853.1"/>
    </source>
</evidence>
<protein>
    <recommendedName>
        <fullName evidence="3">TonB C-terminal domain-containing protein</fullName>
    </recommendedName>
</protein>
<dbReference type="EMBL" id="LSNE01000002">
    <property type="protein sequence ID" value="KXI30853.1"/>
    <property type="molecule type" value="Genomic_DNA"/>
</dbReference>
<proteinExistence type="predicted"/>
<evidence type="ECO:0008006" key="3">
    <source>
        <dbReference type="Google" id="ProtNLM"/>
    </source>
</evidence>
<name>A0A136A6K4_9ALTE</name>
<dbReference type="STRING" id="1799789.AX660_05470"/>
<reference evidence="2" key="1">
    <citation type="submission" date="2016-02" db="EMBL/GenBank/DDBJ databases">
        <authorList>
            <person name="Schultz-Johansen M."/>
            <person name="Glaring M.A."/>
            <person name="Bech P.K."/>
            <person name="Stougaard P."/>
        </authorList>
    </citation>
    <scope>NUCLEOTIDE SEQUENCE [LARGE SCALE GENOMIC DNA]</scope>
    <source>
        <strain evidence="2">S66</strain>
    </source>
</reference>
<dbReference type="Proteomes" id="UP000070299">
    <property type="component" value="Unassembled WGS sequence"/>
</dbReference>
<sequence>MYFVVPSLIACMPSLPEGATIQYFPTPKFNQLTDVEESEGEVRAVVTISGKGKIISISSVQIMPQNLPVEPVLAALREARFLMLYGLKINDTEIVLPFDIDKIEPIPIDIPKLDIDVDGI</sequence>
<accession>A0A136A6K4</accession>
<keyword evidence="2" id="KW-1185">Reference proteome</keyword>
<dbReference type="AlphaFoldDB" id="A0A136A6K4"/>